<feature type="domain" description="Plasmid replication protein RepL" evidence="1">
    <location>
        <begin position="45"/>
        <end position="176"/>
    </location>
</feature>
<reference evidence="3" key="1">
    <citation type="journal article" date="2019" name="Int. J. Syst. Evol. Microbiol.">
        <title>The Global Catalogue of Microorganisms (GCM) 10K type strain sequencing project: providing services to taxonomists for standard genome sequencing and annotation.</title>
        <authorList>
            <consortium name="The Broad Institute Genomics Platform"/>
            <consortium name="The Broad Institute Genome Sequencing Center for Infectious Disease"/>
            <person name="Wu L."/>
            <person name="Ma J."/>
        </authorList>
    </citation>
    <scope>NUCLEOTIDE SEQUENCE [LARGE SCALE GENOMIC DNA]</scope>
    <source>
        <strain evidence="3">JCM 17927</strain>
    </source>
</reference>
<comment type="caution">
    <text evidence="2">The sequence shown here is derived from an EMBL/GenBank/DDBJ whole genome shotgun (WGS) entry which is preliminary data.</text>
</comment>
<gene>
    <name evidence="2" type="ORF">GCM10023189_36480</name>
</gene>
<evidence type="ECO:0000259" key="1">
    <source>
        <dbReference type="Pfam" id="PF05732"/>
    </source>
</evidence>
<protein>
    <recommendedName>
        <fullName evidence="1">Plasmid replication protein RepL domain-containing protein</fullName>
    </recommendedName>
</protein>
<evidence type="ECO:0000313" key="2">
    <source>
        <dbReference type="EMBL" id="GAA4461157.1"/>
    </source>
</evidence>
<dbReference type="InterPro" id="IPR008813">
    <property type="entry name" value="Plasmid_replication_RepL"/>
</dbReference>
<dbReference type="Proteomes" id="UP001501175">
    <property type="component" value="Unassembled WGS sequence"/>
</dbReference>
<sequence>MKYAKLKAQPTFNENPFVEQAINDIKVVRKTQVVRPENRDEIQMITSTDGEITGYTAFMRFVELDEERFAKVYLSQFTAFWELTKPAIRVFGYILSILKPKQDEFFLEMDKCLAYTKYTHANSVLSGLAVLVECGIIARSNSHFKYFINPLVVFNGDRVTFAKTYVKKKKDKEKQDRNQLDLFQQEALRLSESPLKLDS</sequence>
<accession>A0ABP8N7X6</accession>
<dbReference type="EMBL" id="BAABHD010000056">
    <property type="protein sequence ID" value="GAA4461157.1"/>
    <property type="molecule type" value="Genomic_DNA"/>
</dbReference>
<evidence type="ECO:0000313" key="3">
    <source>
        <dbReference type="Proteomes" id="UP001501175"/>
    </source>
</evidence>
<name>A0ABP8N7X6_9BACT</name>
<organism evidence="2 3">
    <name type="scientific">Nibrella saemangeumensis</name>
    <dbReference type="NCBI Taxonomy" id="1084526"/>
    <lineage>
        <taxon>Bacteria</taxon>
        <taxon>Pseudomonadati</taxon>
        <taxon>Bacteroidota</taxon>
        <taxon>Cytophagia</taxon>
        <taxon>Cytophagales</taxon>
        <taxon>Spirosomataceae</taxon>
        <taxon>Nibrella</taxon>
    </lineage>
</organism>
<dbReference type="Pfam" id="PF05732">
    <property type="entry name" value="RepL"/>
    <property type="match status" value="1"/>
</dbReference>
<dbReference type="RefSeq" id="WP_345245628.1">
    <property type="nucleotide sequence ID" value="NZ_BAABHD010000056.1"/>
</dbReference>
<keyword evidence="3" id="KW-1185">Reference proteome</keyword>
<proteinExistence type="predicted"/>